<proteinExistence type="predicted"/>
<evidence type="ECO:0000313" key="3">
    <source>
        <dbReference type="EMBL" id="COW91942.1"/>
    </source>
</evidence>
<feature type="transmembrane region" description="Helical" evidence="1">
    <location>
        <begin position="68"/>
        <end position="85"/>
    </location>
</feature>
<dbReference type="EMBL" id="CSAE01000789">
    <property type="protein sequence ID" value="COW91942.1"/>
    <property type="molecule type" value="Genomic_DNA"/>
</dbReference>
<dbReference type="STRING" id="115862.BBG46_10875"/>
<evidence type="ECO:0000313" key="2">
    <source>
        <dbReference type="EMBL" id="CLW80255.1"/>
    </source>
</evidence>
<name>A0A0E8U881_MYCTX</name>
<evidence type="ECO:0000256" key="1">
    <source>
        <dbReference type="SAM" id="Phobius"/>
    </source>
</evidence>
<evidence type="ECO:0000313" key="4">
    <source>
        <dbReference type="Proteomes" id="UP000038802"/>
    </source>
</evidence>
<dbReference type="Proteomes" id="UP000050139">
    <property type="component" value="Unassembled WGS sequence"/>
</dbReference>
<sequence length="99" mass="10615">MPPSSATPVVVFSVAVVVVCLIGGVAGSLWPRPAGRLRGGCYFAFMGVAWVLLAISAIANAVKGSLWWDIWSLGLLVLIPAVVYGKMRRSRRISSDQDR</sequence>
<dbReference type="Proteomes" id="UP000038802">
    <property type="component" value="Unassembled WGS sequence"/>
</dbReference>
<keyword evidence="1" id="KW-1133">Transmembrane helix</keyword>
<keyword evidence="1" id="KW-0812">Transmembrane</keyword>
<evidence type="ECO:0008006" key="6">
    <source>
        <dbReference type="Google" id="ProtNLM"/>
    </source>
</evidence>
<feature type="transmembrane region" description="Helical" evidence="1">
    <location>
        <begin position="42"/>
        <end position="62"/>
    </location>
</feature>
<accession>A0A0E8U881</accession>
<reference evidence="2 5" key="3">
    <citation type="submission" date="2015-03" db="EMBL/GenBank/DDBJ databases">
        <authorList>
            <consortium name="Pathogen Informatics"/>
            <person name="Murphy D."/>
        </authorList>
    </citation>
    <scope>NUCLEOTIDE SEQUENCE [LARGE SCALE GENOMIC DNA]</scope>
    <source>
        <strain evidence="2 5">0268S</strain>
    </source>
</reference>
<feature type="transmembrane region" description="Helical" evidence="1">
    <location>
        <begin position="6"/>
        <end position="30"/>
    </location>
</feature>
<dbReference type="EMBL" id="COPH01000030">
    <property type="protein sequence ID" value="CLW80255.1"/>
    <property type="molecule type" value="Genomic_DNA"/>
</dbReference>
<reference evidence="4" key="1">
    <citation type="submission" date="2015-03" db="EMBL/GenBank/DDBJ databases">
        <authorList>
            <consortium name="Pathogen Informatics"/>
        </authorList>
    </citation>
    <scope>NUCLEOTIDE SEQUENCE [LARGE SCALE GENOMIC DNA]</scope>
    <source>
        <strain evidence="4">K00500041</strain>
    </source>
</reference>
<evidence type="ECO:0000313" key="5">
    <source>
        <dbReference type="Proteomes" id="UP000050139"/>
    </source>
</evidence>
<keyword evidence="1" id="KW-0472">Membrane</keyword>
<protein>
    <recommendedName>
        <fullName evidence="6">Transmembrane protein</fullName>
    </recommendedName>
</protein>
<reference evidence="3" key="2">
    <citation type="submission" date="2015-03" db="EMBL/GenBank/DDBJ databases">
        <authorList>
            <person name="Murphy D."/>
        </authorList>
    </citation>
    <scope>NUCLEOTIDE SEQUENCE [LARGE SCALE GENOMIC DNA]</scope>
    <source>
        <strain evidence="3">K00500041</strain>
    </source>
</reference>
<dbReference type="AlphaFoldDB" id="A0A0E8U881"/>
<organism evidence="3 4">
    <name type="scientific">Mycobacterium tuberculosis</name>
    <dbReference type="NCBI Taxonomy" id="1773"/>
    <lineage>
        <taxon>Bacteria</taxon>
        <taxon>Bacillati</taxon>
        <taxon>Actinomycetota</taxon>
        <taxon>Actinomycetes</taxon>
        <taxon>Mycobacteriales</taxon>
        <taxon>Mycobacteriaceae</taxon>
        <taxon>Mycobacterium</taxon>
        <taxon>Mycobacterium tuberculosis complex</taxon>
    </lineage>
</organism>
<dbReference type="PATRIC" id="fig|1773.211.peg.2412"/>
<gene>
    <name evidence="3" type="ORF">ERS007703_04457</name>
    <name evidence="2" type="ORF">ERS094118_03337</name>
</gene>